<gene>
    <name evidence="3" type="ORF">RUM44_005176</name>
</gene>
<keyword evidence="1" id="KW-0732">Signal</keyword>
<organism evidence="3 4">
    <name type="scientific">Polyplax serrata</name>
    <name type="common">Common mouse louse</name>
    <dbReference type="NCBI Taxonomy" id="468196"/>
    <lineage>
        <taxon>Eukaryota</taxon>
        <taxon>Metazoa</taxon>
        <taxon>Ecdysozoa</taxon>
        <taxon>Arthropoda</taxon>
        <taxon>Hexapoda</taxon>
        <taxon>Insecta</taxon>
        <taxon>Pterygota</taxon>
        <taxon>Neoptera</taxon>
        <taxon>Paraneoptera</taxon>
        <taxon>Psocodea</taxon>
        <taxon>Troctomorpha</taxon>
        <taxon>Phthiraptera</taxon>
        <taxon>Anoplura</taxon>
        <taxon>Polyplacidae</taxon>
        <taxon>Polyplax</taxon>
    </lineage>
</organism>
<dbReference type="InterPro" id="IPR006202">
    <property type="entry name" value="Neur_chan_lig-bd"/>
</dbReference>
<dbReference type="EMBL" id="JAWJWF010000051">
    <property type="protein sequence ID" value="KAK6617588.1"/>
    <property type="molecule type" value="Genomic_DNA"/>
</dbReference>
<evidence type="ECO:0000256" key="1">
    <source>
        <dbReference type="SAM" id="SignalP"/>
    </source>
</evidence>
<reference evidence="3 4" key="1">
    <citation type="submission" date="2023-09" db="EMBL/GenBank/DDBJ databases">
        <title>Genomes of two closely related lineages of the louse Polyplax serrata with different host specificities.</title>
        <authorList>
            <person name="Martinu J."/>
            <person name="Tarabai H."/>
            <person name="Stefka J."/>
            <person name="Hypsa V."/>
        </authorList>
    </citation>
    <scope>NUCLEOTIDE SEQUENCE [LARGE SCALE GENOMIC DNA]</scope>
    <source>
        <strain evidence="3">98ZLc_SE</strain>
    </source>
</reference>
<evidence type="ECO:0000313" key="4">
    <source>
        <dbReference type="Proteomes" id="UP001359485"/>
    </source>
</evidence>
<feature type="domain" description="Neurotransmitter-gated ion-channel ligand-binding" evidence="2">
    <location>
        <begin position="31"/>
        <end position="74"/>
    </location>
</feature>
<sequence>MFRPSAGETLRTWLLSALVVHGAVAGNPDAKRLYDDLLSNYNKLVRPVVNTSDVLRVCIKLKLSQLIDVIETSKKHGWQFPNYPVCLGAKLREKHDYKEKFSKTTNGQDGNYYLCDYPNIISVSQWAVDPTSVEKSSSQSVEGEVNVVQQKCRPFWRSGKPRRQILPYWNLSSSEAKFESDKIGIKTSAERKFKYDAYDKFYTGVNEITEDTSEATELHKSKLILKPTKGDKKIDISSSCYNGKRNRKRKGKLSCSKNSCKKLTNVYTSEELRAILENFKIIHGMEAYNSSGDQSSTRVVPAYFVLKLAENSSGNEDGENSKGKCPSSTQSFKLIFANDKLKNSSKRKTLESSFQCKSCTLVKTKDKTAQTIQPDEGNAGNEIDNPKSQVVVNERQFYLE</sequence>
<dbReference type="Proteomes" id="UP001359485">
    <property type="component" value="Unassembled WGS sequence"/>
</dbReference>
<name>A0ABR1AEB6_POLSC</name>
<proteinExistence type="predicted"/>
<feature type="signal peptide" evidence="1">
    <location>
        <begin position="1"/>
        <end position="25"/>
    </location>
</feature>
<dbReference type="Gene3D" id="2.70.170.10">
    <property type="entry name" value="Neurotransmitter-gated ion-channel ligand-binding domain"/>
    <property type="match status" value="1"/>
</dbReference>
<evidence type="ECO:0000313" key="3">
    <source>
        <dbReference type="EMBL" id="KAK6617588.1"/>
    </source>
</evidence>
<accession>A0ABR1AEB6</accession>
<protein>
    <recommendedName>
        <fullName evidence="2">Neurotransmitter-gated ion-channel ligand-binding domain-containing protein</fullName>
    </recommendedName>
</protein>
<comment type="caution">
    <text evidence="3">The sequence shown here is derived from an EMBL/GenBank/DDBJ whole genome shotgun (WGS) entry which is preliminary data.</text>
</comment>
<evidence type="ECO:0000259" key="2">
    <source>
        <dbReference type="Pfam" id="PF02931"/>
    </source>
</evidence>
<keyword evidence="4" id="KW-1185">Reference proteome</keyword>
<dbReference type="Pfam" id="PF02931">
    <property type="entry name" value="Neur_chan_LBD"/>
    <property type="match status" value="1"/>
</dbReference>
<dbReference type="SUPFAM" id="SSF63712">
    <property type="entry name" value="Nicotinic receptor ligand binding domain-like"/>
    <property type="match status" value="1"/>
</dbReference>
<feature type="chain" id="PRO_5045515507" description="Neurotransmitter-gated ion-channel ligand-binding domain-containing protein" evidence="1">
    <location>
        <begin position="26"/>
        <end position="400"/>
    </location>
</feature>
<dbReference type="InterPro" id="IPR036734">
    <property type="entry name" value="Neur_chan_lig-bd_sf"/>
</dbReference>